<sequence>MDQIQEFEKQGARPREARSGDGKAAAPDLRALTWLGVAFLIAAVFVLTIPFQKPHDTDAGYQALGHLSSTAILAALILGCTGVIVVATRVAAGAVVRSLRRSESN</sequence>
<name>A0ABN6Y0M8_9MICO</name>
<gene>
    <name evidence="3" type="ORF">GCM10025867_29990</name>
</gene>
<organism evidence="3 4">
    <name type="scientific">Frondihabitans sucicola</name>
    <dbReference type="NCBI Taxonomy" id="1268041"/>
    <lineage>
        <taxon>Bacteria</taxon>
        <taxon>Bacillati</taxon>
        <taxon>Actinomycetota</taxon>
        <taxon>Actinomycetes</taxon>
        <taxon>Micrococcales</taxon>
        <taxon>Microbacteriaceae</taxon>
        <taxon>Frondihabitans</taxon>
    </lineage>
</organism>
<dbReference type="Proteomes" id="UP001321486">
    <property type="component" value="Chromosome"/>
</dbReference>
<feature type="transmembrane region" description="Helical" evidence="2">
    <location>
        <begin position="71"/>
        <end position="96"/>
    </location>
</feature>
<feature type="compositionally biased region" description="Basic and acidic residues" evidence="1">
    <location>
        <begin position="1"/>
        <end position="21"/>
    </location>
</feature>
<evidence type="ECO:0000256" key="1">
    <source>
        <dbReference type="SAM" id="MobiDB-lite"/>
    </source>
</evidence>
<keyword evidence="2" id="KW-0812">Transmembrane</keyword>
<evidence type="ECO:0000313" key="4">
    <source>
        <dbReference type="Proteomes" id="UP001321486"/>
    </source>
</evidence>
<evidence type="ECO:0000256" key="2">
    <source>
        <dbReference type="SAM" id="Phobius"/>
    </source>
</evidence>
<proteinExistence type="predicted"/>
<keyword evidence="2" id="KW-0472">Membrane</keyword>
<keyword evidence="2" id="KW-1133">Transmembrane helix</keyword>
<keyword evidence="4" id="KW-1185">Reference proteome</keyword>
<reference evidence="4" key="1">
    <citation type="journal article" date="2019" name="Int. J. Syst. Evol. Microbiol.">
        <title>The Global Catalogue of Microorganisms (GCM) 10K type strain sequencing project: providing services to taxonomists for standard genome sequencing and annotation.</title>
        <authorList>
            <consortium name="The Broad Institute Genomics Platform"/>
            <consortium name="The Broad Institute Genome Sequencing Center for Infectious Disease"/>
            <person name="Wu L."/>
            <person name="Ma J."/>
        </authorList>
    </citation>
    <scope>NUCLEOTIDE SEQUENCE [LARGE SCALE GENOMIC DNA]</scope>
    <source>
        <strain evidence="4">NBRC 108728</strain>
    </source>
</reference>
<accession>A0ABN6Y0M8</accession>
<feature type="transmembrane region" description="Helical" evidence="2">
    <location>
        <begin position="31"/>
        <end position="51"/>
    </location>
</feature>
<protein>
    <recommendedName>
        <fullName evidence="5">DUF1206 domain-containing protein</fullName>
    </recommendedName>
</protein>
<evidence type="ECO:0000313" key="3">
    <source>
        <dbReference type="EMBL" id="BDZ50758.1"/>
    </source>
</evidence>
<evidence type="ECO:0008006" key="5">
    <source>
        <dbReference type="Google" id="ProtNLM"/>
    </source>
</evidence>
<feature type="region of interest" description="Disordered" evidence="1">
    <location>
        <begin position="1"/>
        <end position="23"/>
    </location>
</feature>
<dbReference type="EMBL" id="AP027732">
    <property type="protein sequence ID" value="BDZ50758.1"/>
    <property type="molecule type" value="Genomic_DNA"/>
</dbReference>
<dbReference type="RefSeq" id="WP_286343694.1">
    <property type="nucleotide sequence ID" value="NZ_AP027732.1"/>
</dbReference>